<evidence type="ECO:0000313" key="3">
    <source>
        <dbReference type="Proteomes" id="UP001519290"/>
    </source>
</evidence>
<sequence>MVDIALTDSGDPGPASFLQDPRAGQSHENGSACA</sequence>
<keyword evidence="3" id="KW-1185">Reference proteome</keyword>
<comment type="caution">
    <text evidence="2">The sequence shown here is derived from an EMBL/GenBank/DDBJ whole genome shotgun (WGS) entry which is preliminary data.</text>
</comment>
<organism evidence="2 3">
    <name type="scientific">Brachybacterium sacelli</name>
    <dbReference type="NCBI Taxonomy" id="173364"/>
    <lineage>
        <taxon>Bacteria</taxon>
        <taxon>Bacillati</taxon>
        <taxon>Actinomycetota</taxon>
        <taxon>Actinomycetes</taxon>
        <taxon>Micrococcales</taxon>
        <taxon>Dermabacteraceae</taxon>
        <taxon>Brachybacterium</taxon>
    </lineage>
</organism>
<accession>A0ABS4WX64</accession>
<feature type="region of interest" description="Disordered" evidence="1">
    <location>
        <begin position="1"/>
        <end position="34"/>
    </location>
</feature>
<dbReference type="EMBL" id="JAGIOD010000001">
    <property type="protein sequence ID" value="MBP2380746.1"/>
    <property type="molecule type" value="Genomic_DNA"/>
</dbReference>
<protein>
    <submittedName>
        <fullName evidence="2">Uncharacterized protein</fullName>
    </submittedName>
</protein>
<name>A0ABS4WX64_9MICO</name>
<proteinExistence type="predicted"/>
<reference evidence="2 3" key="1">
    <citation type="submission" date="2021-03" db="EMBL/GenBank/DDBJ databases">
        <title>Sequencing the genomes of 1000 actinobacteria strains.</title>
        <authorList>
            <person name="Klenk H.-P."/>
        </authorList>
    </citation>
    <scope>NUCLEOTIDE SEQUENCE [LARGE SCALE GENOMIC DNA]</scope>
    <source>
        <strain evidence="2 3">DSM 14566</strain>
    </source>
</reference>
<evidence type="ECO:0000256" key="1">
    <source>
        <dbReference type="SAM" id="MobiDB-lite"/>
    </source>
</evidence>
<gene>
    <name evidence="2" type="ORF">JOF43_000703</name>
</gene>
<evidence type="ECO:0000313" key="2">
    <source>
        <dbReference type="EMBL" id="MBP2380746.1"/>
    </source>
</evidence>
<dbReference type="Proteomes" id="UP001519290">
    <property type="component" value="Unassembled WGS sequence"/>
</dbReference>